<dbReference type="RefSeq" id="XP_020048699.1">
    <property type="nucleotide sequence ID" value="XM_020192820.1"/>
</dbReference>
<accession>A0A1D2VLA6</accession>
<dbReference type="GeneID" id="30966456"/>
<evidence type="ECO:0000313" key="1">
    <source>
        <dbReference type="EMBL" id="ODV62392.1"/>
    </source>
</evidence>
<dbReference type="Proteomes" id="UP000095038">
    <property type="component" value="Unassembled WGS sequence"/>
</dbReference>
<proteinExistence type="predicted"/>
<dbReference type="InParanoid" id="A0A1D2VLA6"/>
<keyword evidence="2" id="KW-1185">Reference proteome</keyword>
<protein>
    <submittedName>
        <fullName evidence="1">Uncharacterized protein</fullName>
    </submittedName>
</protein>
<sequence length="54" mass="6304">MHIKYRNSICYQVTIVEATQKTLNPSLWSQQKQENIHHPQIVFLGPESNNNIVL</sequence>
<organism evidence="1 2">
    <name type="scientific">Ascoidea rubescens DSM 1968</name>
    <dbReference type="NCBI Taxonomy" id="1344418"/>
    <lineage>
        <taxon>Eukaryota</taxon>
        <taxon>Fungi</taxon>
        <taxon>Dikarya</taxon>
        <taxon>Ascomycota</taxon>
        <taxon>Saccharomycotina</taxon>
        <taxon>Saccharomycetes</taxon>
        <taxon>Ascoideaceae</taxon>
        <taxon>Ascoidea</taxon>
    </lineage>
</organism>
<dbReference type="EMBL" id="KV454477">
    <property type="protein sequence ID" value="ODV62392.1"/>
    <property type="molecule type" value="Genomic_DNA"/>
</dbReference>
<gene>
    <name evidence="1" type="ORF">ASCRUDRAFT_74779</name>
</gene>
<dbReference type="AlphaFoldDB" id="A0A1D2VLA6"/>
<reference evidence="2" key="1">
    <citation type="submission" date="2016-05" db="EMBL/GenBank/DDBJ databases">
        <title>Comparative genomics of biotechnologically important yeasts.</title>
        <authorList>
            <consortium name="DOE Joint Genome Institute"/>
            <person name="Riley R."/>
            <person name="Haridas S."/>
            <person name="Wolfe K.H."/>
            <person name="Lopes M.R."/>
            <person name="Hittinger C.T."/>
            <person name="Goker M."/>
            <person name="Salamov A."/>
            <person name="Wisecaver J."/>
            <person name="Long T.M."/>
            <person name="Aerts A.L."/>
            <person name="Barry K."/>
            <person name="Choi C."/>
            <person name="Clum A."/>
            <person name="Coughlan A.Y."/>
            <person name="Deshpande S."/>
            <person name="Douglass A.P."/>
            <person name="Hanson S.J."/>
            <person name="Klenk H.-P."/>
            <person name="Labutti K."/>
            <person name="Lapidus A."/>
            <person name="Lindquist E."/>
            <person name="Lipzen A."/>
            <person name="Meier-Kolthoff J.P."/>
            <person name="Ohm R.A."/>
            <person name="Otillar R.P."/>
            <person name="Pangilinan J."/>
            <person name="Peng Y."/>
            <person name="Rokas A."/>
            <person name="Rosa C.A."/>
            <person name="Scheuner C."/>
            <person name="Sibirny A.A."/>
            <person name="Slot J.C."/>
            <person name="Stielow J.B."/>
            <person name="Sun H."/>
            <person name="Kurtzman C.P."/>
            <person name="Blackwell M."/>
            <person name="Grigoriev I.V."/>
            <person name="Jeffries T.W."/>
        </authorList>
    </citation>
    <scope>NUCLEOTIDE SEQUENCE [LARGE SCALE GENOMIC DNA]</scope>
    <source>
        <strain evidence="2">DSM 1968</strain>
    </source>
</reference>
<evidence type="ECO:0000313" key="2">
    <source>
        <dbReference type="Proteomes" id="UP000095038"/>
    </source>
</evidence>
<name>A0A1D2VLA6_9ASCO</name>